<evidence type="ECO:0000313" key="3">
    <source>
        <dbReference type="Proteomes" id="UP001221757"/>
    </source>
</evidence>
<name>A0AAD7DF27_MYCRO</name>
<keyword evidence="3" id="KW-1185">Reference proteome</keyword>
<feature type="compositionally biased region" description="Basic residues" evidence="1">
    <location>
        <begin position="80"/>
        <end position="94"/>
    </location>
</feature>
<protein>
    <submittedName>
        <fullName evidence="2">Uncharacterized protein</fullName>
    </submittedName>
</protein>
<feature type="region of interest" description="Disordered" evidence="1">
    <location>
        <begin position="240"/>
        <end position="268"/>
    </location>
</feature>
<evidence type="ECO:0000313" key="2">
    <source>
        <dbReference type="EMBL" id="KAJ7690190.1"/>
    </source>
</evidence>
<comment type="caution">
    <text evidence="2">The sequence shown here is derived from an EMBL/GenBank/DDBJ whole genome shotgun (WGS) entry which is preliminary data.</text>
</comment>
<reference evidence="2" key="1">
    <citation type="submission" date="2023-03" db="EMBL/GenBank/DDBJ databases">
        <title>Massive genome expansion in bonnet fungi (Mycena s.s.) driven by repeated elements and novel gene families across ecological guilds.</title>
        <authorList>
            <consortium name="Lawrence Berkeley National Laboratory"/>
            <person name="Harder C.B."/>
            <person name="Miyauchi S."/>
            <person name="Viragh M."/>
            <person name="Kuo A."/>
            <person name="Thoen E."/>
            <person name="Andreopoulos B."/>
            <person name="Lu D."/>
            <person name="Skrede I."/>
            <person name="Drula E."/>
            <person name="Henrissat B."/>
            <person name="Morin E."/>
            <person name="Kohler A."/>
            <person name="Barry K."/>
            <person name="LaButti K."/>
            <person name="Morin E."/>
            <person name="Salamov A."/>
            <person name="Lipzen A."/>
            <person name="Mereny Z."/>
            <person name="Hegedus B."/>
            <person name="Baldrian P."/>
            <person name="Stursova M."/>
            <person name="Weitz H."/>
            <person name="Taylor A."/>
            <person name="Grigoriev I.V."/>
            <person name="Nagy L.G."/>
            <person name="Martin F."/>
            <person name="Kauserud H."/>
        </authorList>
    </citation>
    <scope>NUCLEOTIDE SEQUENCE</scope>
    <source>
        <strain evidence="2">CBHHK067</strain>
    </source>
</reference>
<dbReference type="EMBL" id="JARKIE010000066">
    <property type="protein sequence ID" value="KAJ7690190.1"/>
    <property type="molecule type" value="Genomic_DNA"/>
</dbReference>
<sequence>MLAPTPSEYAAAALGRQPHMSAKLLARVHPDCAAGPLHIPRASVSRRPCRSLSSQAREVRTHARRLWCAAPARRSPSRGDRKRGKKGIKGKSRNTPKYVSARTTWRGKRSDEERGNGTHLNADDAQAAGGSKWIETGDDSANERQDAAPSRRAEAFGLLDRDGNEPANAVKIWRGAAREGRHIDESIAARRLMRGGRLVSVWRGVYPSESQESPAHTLRRGGSERALSLGVAFLDGSSPFSSGTRRWSVEGEGPTGSRWNGVGESNRT</sequence>
<organism evidence="2 3">
    <name type="scientific">Mycena rosella</name>
    <name type="common">Pink bonnet</name>
    <name type="synonym">Agaricus rosellus</name>
    <dbReference type="NCBI Taxonomy" id="1033263"/>
    <lineage>
        <taxon>Eukaryota</taxon>
        <taxon>Fungi</taxon>
        <taxon>Dikarya</taxon>
        <taxon>Basidiomycota</taxon>
        <taxon>Agaricomycotina</taxon>
        <taxon>Agaricomycetes</taxon>
        <taxon>Agaricomycetidae</taxon>
        <taxon>Agaricales</taxon>
        <taxon>Marasmiineae</taxon>
        <taxon>Mycenaceae</taxon>
        <taxon>Mycena</taxon>
    </lineage>
</organism>
<dbReference type="AlphaFoldDB" id="A0AAD7DF27"/>
<evidence type="ECO:0000256" key="1">
    <source>
        <dbReference type="SAM" id="MobiDB-lite"/>
    </source>
</evidence>
<proteinExistence type="predicted"/>
<gene>
    <name evidence="2" type="ORF">B0H17DRAFT_1179939</name>
</gene>
<accession>A0AAD7DF27</accession>
<feature type="compositionally biased region" description="Basic and acidic residues" evidence="1">
    <location>
        <begin position="141"/>
        <end position="150"/>
    </location>
</feature>
<feature type="region of interest" description="Disordered" evidence="1">
    <location>
        <begin position="67"/>
        <end position="150"/>
    </location>
</feature>
<dbReference type="Proteomes" id="UP001221757">
    <property type="component" value="Unassembled WGS sequence"/>
</dbReference>